<dbReference type="InterPro" id="IPR025668">
    <property type="entry name" value="Tnp_DDE_dom"/>
</dbReference>
<accession>A0A2A5SZD5</accession>
<evidence type="ECO:0000313" key="2">
    <source>
        <dbReference type="EMBL" id="PCS21277.1"/>
    </source>
</evidence>
<name>A0A2A5SZD5_9GAMM</name>
<organism evidence="2 3">
    <name type="scientific">Candidatus Enterovibrio escicola</name>
    <dbReference type="NCBI Taxonomy" id="1927127"/>
    <lineage>
        <taxon>Bacteria</taxon>
        <taxon>Pseudomonadati</taxon>
        <taxon>Pseudomonadota</taxon>
        <taxon>Gammaproteobacteria</taxon>
        <taxon>Vibrionales</taxon>
        <taxon>Vibrionaceae</taxon>
        <taxon>Enterovibrio</taxon>
    </lineage>
</organism>
<gene>
    <name evidence="2" type="ORF">BTN49_3165</name>
</gene>
<keyword evidence="3" id="KW-1185">Reference proteome</keyword>
<dbReference type="Pfam" id="PF13737">
    <property type="entry name" value="DDE_Tnp_1_5"/>
    <property type="match status" value="1"/>
</dbReference>
<proteinExistence type="predicted"/>
<sequence>MMREQGNDKHNISNWKQYNQALVNRGSEGLLSSVFMLMNVPLKSPTYTCISKCSKTVKVKIRLPSLGAVAHVVIDTTDLKVYSEDK</sequence>
<evidence type="ECO:0000259" key="1">
    <source>
        <dbReference type="Pfam" id="PF13737"/>
    </source>
</evidence>
<evidence type="ECO:0000313" key="3">
    <source>
        <dbReference type="Proteomes" id="UP000219020"/>
    </source>
</evidence>
<reference evidence="3" key="1">
    <citation type="submission" date="2017-04" db="EMBL/GenBank/DDBJ databases">
        <title>Genome evolution of the luminous symbionts of deep sea anglerfish.</title>
        <authorList>
            <person name="Hendry T.A."/>
        </authorList>
    </citation>
    <scope>NUCLEOTIDE SEQUENCE [LARGE SCALE GENOMIC DNA]</scope>
</reference>
<comment type="caution">
    <text evidence="2">The sequence shown here is derived from an EMBL/GenBank/DDBJ whole genome shotgun (WGS) entry which is preliminary data.</text>
</comment>
<dbReference type="EMBL" id="NBYY01000036">
    <property type="protein sequence ID" value="PCS21277.1"/>
    <property type="molecule type" value="Genomic_DNA"/>
</dbReference>
<dbReference type="Proteomes" id="UP000219020">
    <property type="component" value="Unassembled WGS sequence"/>
</dbReference>
<dbReference type="AlphaFoldDB" id="A0A2A5SZD5"/>
<protein>
    <submittedName>
        <fullName evidence="2">Mobile element protein</fullName>
    </submittedName>
</protein>
<feature type="domain" description="Transposase DDE" evidence="1">
    <location>
        <begin position="22"/>
        <end position="84"/>
    </location>
</feature>